<dbReference type="EMBL" id="CP034458">
    <property type="protein sequence ID" value="QBM88633.1"/>
    <property type="molecule type" value="Genomic_DNA"/>
</dbReference>
<gene>
    <name evidence="2" type="primary">MPUL0C06100</name>
    <name evidence="2" type="ORF">METSCH_C06100</name>
</gene>
<dbReference type="InterPro" id="IPR036514">
    <property type="entry name" value="SGNH_hydro_sf"/>
</dbReference>
<dbReference type="InterPro" id="IPR045136">
    <property type="entry name" value="Iah1-like"/>
</dbReference>
<dbReference type="PANTHER" id="PTHR14209">
    <property type="entry name" value="ISOAMYL ACETATE-HYDROLYZING ESTERASE 1"/>
    <property type="match status" value="1"/>
</dbReference>
<name>A0A4V1AEB5_9ASCO</name>
<dbReference type="Pfam" id="PF13472">
    <property type="entry name" value="Lipase_GDSL_2"/>
    <property type="match status" value="1"/>
</dbReference>
<dbReference type="SUPFAM" id="SSF52266">
    <property type="entry name" value="SGNH hydrolase"/>
    <property type="match status" value="1"/>
</dbReference>
<evidence type="ECO:0000259" key="1">
    <source>
        <dbReference type="Pfam" id="PF13472"/>
    </source>
</evidence>
<sequence>MPLVFNKFVLFGDSITEYSSRQTGFALAPALQDLYARKLDIVTRGFSGYNTEQGKIVLREALKADNAASGVIKLMYIFMGTNDAASTFQGVPISRYSENLSEMVDLAKNYGIKVILVGPGLHDQSLCSETRQEKGEPIQEPFASNEINRKYADAAMEVAKAQKVPFLDLWTEFQKYGGWSTEVLLANEADLSELLTDGIHYTPRAYEVFYDALVETIVNSYPELAPLSLSMGLPYYRDVDYDNIEEYILQYIEGQSEPKP</sequence>
<accession>A0A4V1AEB5</accession>
<dbReference type="STRING" id="2163413.A0A4V1AEB5"/>
<dbReference type="CDD" id="cd01838">
    <property type="entry name" value="Isoamyl_acetate_hydrolase_like"/>
    <property type="match status" value="1"/>
</dbReference>
<evidence type="ECO:0000313" key="3">
    <source>
        <dbReference type="Proteomes" id="UP000292447"/>
    </source>
</evidence>
<dbReference type="Proteomes" id="UP000292447">
    <property type="component" value="Chromosome III"/>
</dbReference>
<protein>
    <submittedName>
        <fullName evidence="2">Lysophospholipase L1</fullName>
    </submittedName>
</protein>
<reference evidence="3" key="1">
    <citation type="submission" date="2019-03" db="EMBL/GenBank/DDBJ databases">
        <title>Snf2 controls pulcherriminic acid biosynthesis and connects pigmentation and antifungal activity of the yeast Metschnikowia pulcherrima.</title>
        <authorList>
            <person name="Gore-Lloyd D."/>
            <person name="Sumann I."/>
            <person name="Brachmann A.O."/>
            <person name="Schneeberger K."/>
            <person name="Ortiz-Merino R.A."/>
            <person name="Moreno-Beltran M."/>
            <person name="Schlaefli M."/>
            <person name="Kirner P."/>
            <person name="Santos Kron A."/>
            <person name="Wolfe K.H."/>
            <person name="Piel J."/>
            <person name="Ahrens C.H."/>
            <person name="Henk D."/>
            <person name="Freimoser F.M."/>
        </authorList>
    </citation>
    <scope>NUCLEOTIDE SEQUENCE [LARGE SCALE GENOMIC DNA]</scope>
    <source>
        <strain evidence="3">APC 1.2</strain>
    </source>
</reference>
<feature type="domain" description="SGNH hydrolase-type esterase" evidence="1">
    <location>
        <begin position="10"/>
        <end position="207"/>
    </location>
</feature>
<dbReference type="InterPro" id="IPR013830">
    <property type="entry name" value="SGNH_hydro"/>
</dbReference>
<organism evidence="2 3">
    <name type="scientific">Metschnikowia aff. pulcherrima</name>
    <dbReference type="NCBI Taxonomy" id="2163413"/>
    <lineage>
        <taxon>Eukaryota</taxon>
        <taxon>Fungi</taxon>
        <taxon>Dikarya</taxon>
        <taxon>Ascomycota</taxon>
        <taxon>Saccharomycotina</taxon>
        <taxon>Pichiomycetes</taxon>
        <taxon>Metschnikowiaceae</taxon>
        <taxon>Metschnikowia</taxon>
    </lineage>
</organism>
<evidence type="ECO:0000313" key="2">
    <source>
        <dbReference type="EMBL" id="QBM88633.1"/>
    </source>
</evidence>
<dbReference type="Gene3D" id="3.40.50.1110">
    <property type="entry name" value="SGNH hydrolase"/>
    <property type="match status" value="1"/>
</dbReference>
<dbReference type="PANTHER" id="PTHR14209:SF19">
    <property type="entry name" value="ISOAMYL ACETATE-HYDROLYZING ESTERASE 1 HOMOLOG"/>
    <property type="match status" value="1"/>
</dbReference>
<proteinExistence type="predicted"/>
<dbReference type="AlphaFoldDB" id="A0A4V1AEB5"/>
<keyword evidence="3" id="KW-1185">Reference proteome</keyword>